<name>A0AAD7YGZ2_MYTSE</name>
<evidence type="ECO:0008006" key="4">
    <source>
        <dbReference type="Google" id="ProtNLM"/>
    </source>
</evidence>
<feature type="region of interest" description="Disordered" evidence="1">
    <location>
        <begin position="144"/>
        <end position="215"/>
    </location>
</feature>
<proteinExistence type="predicted"/>
<protein>
    <recommendedName>
        <fullName evidence="4">PHD-type domain-containing protein</fullName>
    </recommendedName>
</protein>
<dbReference type="EMBL" id="JARGEI010000018">
    <property type="protein sequence ID" value="KAJ8715690.1"/>
    <property type="molecule type" value="Genomic_DNA"/>
</dbReference>
<reference evidence="2" key="1">
    <citation type="submission" date="2023-03" db="EMBL/GenBank/DDBJ databases">
        <title>Chromosome-level genomes of two armyworms, Mythimna separata and Mythimna loreyi, provide insights into the biosynthesis and reception of sex pheromones.</title>
        <authorList>
            <person name="Zhao H."/>
        </authorList>
    </citation>
    <scope>NUCLEOTIDE SEQUENCE</scope>
    <source>
        <strain evidence="2">BeijingLab</strain>
        <tissue evidence="2">Pupa</tissue>
    </source>
</reference>
<organism evidence="2 3">
    <name type="scientific">Mythimna separata</name>
    <name type="common">Oriental armyworm</name>
    <name type="synonym">Pseudaletia separata</name>
    <dbReference type="NCBI Taxonomy" id="271217"/>
    <lineage>
        <taxon>Eukaryota</taxon>
        <taxon>Metazoa</taxon>
        <taxon>Ecdysozoa</taxon>
        <taxon>Arthropoda</taxon>
        <taxon>Hexapoda</taxon>
        <taxon>Insecta</taxon>
        <taxon>Pterygota</taxon>
        <taxon>Neoptera</taxon>
        <taxon>Endopterygota</taxon>
        <taxon>Lepidoptera</taxon>
        <taxon>Glossata</taxon>
        <taxon>Ditrysia</taxon>
        <taxon>Noctuoidea</taxon>
        <taxon>Noctuidae</taxon>
        <taxon>Noctuinae</taxon>
        <taxon>Hadenini</taxon>
        <taxon>Mythimna</taxon>
    </lineage>
</organism>
<evidence type="ECO:0000256" key="1">
    <source>
        <dbReference type="SAM" id="MobiDB-lite"/>
    </source>
</evidence>
<sequence length="246" mass="27461">MSNKKQKPIKCTKTKNACKYCLEQVTHKTGLQCQGACKKWAHYDCLNYTPGKILDIKAGIIKVMCPCPDCDTSQVKEYLTNPPFSCTKNQCPANNAVPIRCDSNDCPQNADRHVEECSNKTCEKQPHAPPIPPVQAPCPPRMAVRPQTPPVRSQTPPVRPQTPSYRPKSEKMEAKIRENKKIMPIRSSDSCDIPDCPNRLSNSSSDEETKRPKTQASMVHVLQEMCGTIGKLSLQIQDLIGKVNKM</sequence>
<comment type="caution">
    <text evidence="2">The sequence shown here is derived from an EMBL/GenBank/DDBJ whole genome shotgun (WGS) entry which is preliminary data.</text>
</comment>
<dbReference type="AlphaFoldDB" id="A0AAD7YGZ2"/>
<keyword evidence="3" id="KW-1185">Reference proteome</keyword>
<feature type="compositionally biased region" description="Polar residues" evidence="1">
    <location>
        <begin position="150"/>
        <end position="164"/>
    </location>
</feature>
<accession>A0AAD7YGZ2</accession>
<dbReference type="Proteomes" id="UP001231518">
    <property type="component" value="Chromosome 24"/>
</dbReference>
<gene>
    <name evidence="2" type="ORF">PYW07_010172</name>
</gene>
<evidence type="ECO:0000313" key="3">
    <source>
        <dbReference type="Proteomes" id="UP001231518"/>
    </source>
</evidence>
<evidence type="ECO:0000313" key="2">
    <source>
        <dbReference type="EMBL" id="KAJ8715690.1"/>
    </source>
</evidence>
<feature type="compositionally biased region" description="Basic and acidic residues" evidence="1">
    <location>
        <begin position="167"/>
        <end position="181"/>
    </location>
</feature>